<dbReference type="AlphaFoldDB" id="A0A8B3RZY6"/>
<gene>
    <name evidence="1" type="ORF">AEth_01618</name>
</gene>
<protein>
    <submittedName>
        <fullName evidence="1">Uncharacterized protein</fullName>
    </submittedName>
</protein>
<dbReference type="Proteomes" id="UP000291831">
    <property type="component" value="Unassembled WGS sequence"/>
</dbReference>
<dbReference type="EMBL" id="RPGO01000033">
    <property type="protein sequence ID" value="RZB29014.1"/>
    <property type="molecule type" value="Genomic_DNA"/>
</dbReference>
<evidence type="ECO:0000313" key="1">
    <source>
        <dbReference type="EMBL" id="RZB29014.1"/>
    </source>
</evidence>
<name>A0A8B3RZY6_9EURY</name>
<reference evidence="2" key="1">
    <citation type="submission" date="2019-01" db="EMBL/GenBank/DDBJ databases">
        <title>Anaerobic oxidation of ethane by archaea from a marine hydrocarbon seep.</title>
        <authorList>
            <person name="Musat F."/>
        </authorList>
    </citation>
    <scope>NUCLEOTIDE SEQUENCE [LARGE SCALE GENOMIC DNA]</scope>
</reference>
<evidence type="ECO:0000313" key="2">
    <source>
        <dbReference type="Proteomes" id="UP000291831"/>
    </source>
</evidence>
<comment type="caution">
    <text evidence="1">The sequence shown here is derived from an EMBL/GenBank/DDBJ whole genome shotgun (WGS) entry which is preliminary data.</text>
</comment>
<sequence length="49" mass="5648">MFIRRKSLTSHVPISTEYSDCGIVDMCIVRSSKEQGHQLFNKTKYLIVS</sequence>
<proteinExistence type="predicted"/>
<organism evidence="1 2">
    <name type="scientific">Candidatus Argoarchaeum ethanivorans</name>
    <dbReference type="NCBI Taxonomy" id="2608793"/>
    <lineage>
        <taxon>Archaea</taxon>
        <taxon>Methanobacteriati</taxon>
        <taxon>Methanobacteriota</taxon>
        <taxon>Stenosarchaea group</taxon>
        <taxon>Methanomicrobia</taxon>
        <taxon>Methanosarcinales</taxon>
        <taxon>Methanosarcinales incertae sedis</taxon>
        <taxon>GOM Arc I cluster</taxon>
        <taxon>Candidatus Argoarchaeum</taxon>
    </lineage>
</organism>
<accession>A0A8B3RZY6</accession>